<name>A0A2B8BMX2_9PROT</name>
<keyword evidence="1" id="KW-1133">Transmembrane helix</keyword>
<dbReference type="AlphaFoldDB" id="A0A2B8BMX2"/>
<dbReference type="EMBL" id="PDKW01000038">
    <property type="protein sequence ID" value="PGH58577.1"/>
    <property type="molecule type" value="Genomic_DNA"/>
</dbReference>
<sequence>MPDAAEWATRRAAPPLPPWDRAGIVPPLIHQYAEIAMLLLTMIRAYLITAELFIKPKRHL</sequence>
<organism evidence="2 3">
    <name type="scientific">Azospirillum palustre</name>
    <dbReference type="NCBI Taxonomy" id="2044885"/>
    <lineage>
        <taxon>Bacteria</taxon>
        <taxon>Pseudomonadati</taxon>
        <taxon>Pseudomonadota</taxon>
        <taxon>Alphaproteobacteria</taxon>
        <taxon>Rhodospirillales</taxon>
        <taxon>Azospirillaceae</taxon>
        <taxon>Azospirillum</taxon>
    </lineage>
</organism>
<keyword evidence="1" id="KW-0472">Membrane</keyword>
<accession>A0A2B8BMX2</accession>
<evidence type="ECO:0000313" key="3">
    <source>
        <dbReference type="Proteomes" id="UP000225379"/>
    </source>
</evidence>
<proteinExistence type="predicted"/>
<dbReference type="Proteomes" id="UP000225379">
    <property type="component" value="Unassembled WGS sequence"/>
</dbReference>
<protein>
    <submittedName>
        <fullName evidence="2">Uncharacterized protein</fullName>
    </submittedName>
</protein>
<keyword evidence="3" id="KW-1185">Reference proteome</keyword>
<evidence type="ECO:0000313" key="2">
    <source>
        <dbReference type="EMBL" id="PGH58577.1"/>
    </source>
</evidence>
<keyword evidence="1" id="KW-0812">Transmembrane</keyword>
<comment type="caution">
    <text evidence="2">The sequence shown here is derived from an EMBL/GenBank/DDBJ whole genome shotgun (WGS) entry which is preliminary data.</text>
</comment>
<feature type="transmembrane region" description="Helical" evidence="1">
    <location>
        <begin position="35"/>
        <end position="54"/>
    </location>
</feature>
<evidence type="ECO:0000256" key="1">
    <source>
        <dbReference type="SAM" id="Phobius"/>
    </source>
</evidence>
<reference evidence="3" key="1">
    <citation type="submission" date="2017-10" db="EMBL/GenBank/DDBJ databases">
        <authorList>
            <person name="Kravchenko I.K."/>
            <person name="Grouzdev D.S."/>
        </authorList>
    </citation>
    <scope>NUCLEOTIDE SEQUENCE [LARGE SCALE GENOMIC DNA]</scope>
    <source>
        <strain evidence="3">B2</strain>
    </source>
</reference>
<gene>
    <name evidence="2" type="ORF">CRT60_05370</name>
</gene>